<keyword evidence="2" id="KW-1185">Reference proteome</keyword>
<comment type="caution">
    <text evidence="1">The sequence shown here is derived from an EMBL/GenBank/DDBJ whole genome shotgun (WGS) entry which is preliminary data.</text>
</comment>
<dbReference type="SUPFAM" id="SSF56112">
    <property type="entry name" value="Protein kinase-like (PK-like)"/>
    <property type="match status" value="1"/>
</dbReference>
<dbReference type="EMBL" id="JAYMYR010000006">
    <property type="protein sequence ID" value="KAK7356498.1"/>
    <property type="molecule type" value="Genomic_DNA"/>
</dbReference>
<evidence type="ECO:0000313" key="2">
    <source>
        <dbReference type="Proteomes" id="UP001374584"/>
    </source>
</evidence>
<dbReference type="InterPro" id="IPR046958">
    <property type="entry name" value="RBK1/2/STUNTED"/>
</dbReference>
<protein>
    <recommendedName>
        <fullName evidence="3">Serine-threonine/tyrosine-protein kinase catalytic domain-containing protein</fullName>
    </recommendedName>
</protein>
<dbReference type="PANTHER" id="PTHR47987">
    <property type="entry name" value="OS08G0249100 PROTEIN"/>
    <property type="match status" value="1"/>
</dbReference>
<gene>
    <name evidence="1" type="ORF">VNO80_15771</name>
</gene>
<proteinExistence type="predicted"/>
<organism evidence="1 2">
    <name type="scientific">Phaseolus coccineus</name>
    <name type="common">Scarlet runner bean</name>
    <name type="synonym">Phaseolus multiflorus</name>
    <dbReference type="NCBI Taxonomy" id="3886"/>
    <lineage>
        <taxon>Eukaryota</taxon>
        <taxon>Viridiplantae</taxon>
        <taxon>Streptophyta</taxon>
        <taxon>Embryophyta</taxon>
        <taxon>Tracheophyta</taxon>
        <taxon>Spermatophyta</taxon>
        <taxon>Magnoliopsida</taxon>
        <taxon>eudicotyledons</taxon>
        <taxon>Gunneridae</taxon>
        <taxon>Pentapetalae</taxon>
        <taxon>rosids</taxon>
        <taxon>fabids</taxon>
        <taxon>Fabales</taxon>
        <taxon>Fabaceae</taxon>
        <taxon>Papilionoideae</taxon>
        <taxon>50 kb inversion clade</taxon>
        <taxon>NPAAA clade</taxon>
        <taxon>indigoferoid/millettioid clade</taxon>
        <taxon>Phaseoleae</taxon>
        <taxon>Phaseolus</taxon>
    </lineage>
</organism>
<dbReference type="Gene3D" id="1.10.510.10">
    <property type="entry name" value="Transferase(Phosphotransferase) domain 1"/>
    <property type="match status" value="1"/>
</dbReference>
<dbReference type="Proteomes" id="UP001374584">
    <property type="component" value="Unassembled WGS sequence"/>
</dbReference>
<evidence type="ECO:0000313" key="1">
    <source>
        <dbReference type="EMBL" id="KAK7356498.1"/>
    </source>
</evidence>
<reference evidence="1 2" key="1">
    <citation type="submission" date="2024-01" db="EMBL/GenBank/DDBJ databases">
        <title>The genomes of 5 underutilized Papilionoideae crops provide insights into root nodulation and disease resistanc.</title>
        <authorList>
            <person name="Jiang F."/>
        </authorList>
    </citation>
    <scope>NUCLEOTIDE SEQUENCE [LARGE SCALE GENOMIC DNA]</scope>
    <source>
        <strain evidence="1">JINMINGXINNONG_FW02</strain>
        <tissue evidence="1">Leaves</tissue>
    </source>
</reference>
<dbReference type="AlphaFoldDB" id="A0AAN9MS08"/>
<accession>A0AAN9MS08</accession>
<sequence length="96" mass="11001">MFGKVNDKIEVYAFSVVLLELLSGEKPINHDYKGQESLVMWQKRLMMKPVHLVIIYSHINVALGDVVDDSVSMCSVEQGLTLEEYLRGRYQPCIKL</sequence>
<name>A0AAN9MS08_PHACN</name>
<dbReference type="InterPro" id="IPR011009">
    <property type="entry name" value="Kinase-like_dom_sf"/>
</dbReference>
<evidence type="ECO:0008006" key="3">
    <source>
        <dbReference type="Google" id="ProtNLM"/>
    </source>
</evidence>
<dbReference type="PANTHER" id="PTHR47987:SF11">
    <property type="entry name" value="RECEPTOR-LIKE CYTOSOLIC SERINE_THREONINE-PROTEIN KINASE RBK1 ISOFORM X1"/>
    <property type="match status" value="1"/>
</dbReference>